<keyword evidence="5" id="KW-0547">Nucleotide-binding</keyword>
<dbReference type="GO" id="GO:0005524">
    <property type="term" value="F:ATP binding"/>
    <property type="evidence" value="ECO:0007669"/>
    <property type="project" value="UniProtKB-KW"/>
</dbReference>
<keyword evidence="4" id="KW-0592">Phosphate transport</keyword>
<dbReference type="InterPro" id="IPR005670">
    <property type="entry name" value="PstB-like"/>
</dbReference>
<gene>
    <name evidence="10" type="primary">pstB</name>
    <name evidence="10" type="ORF">J2D75_06955</name>
</gene>
<keyword evidence="8" id="KW-0472">Membrane</keyword>
<keyword evidence="3" id="KW-0997">Cell inner membrane</keyword>
<keyword evidence="2" id="KW-1003">Cell membrane</keyword>
<dbReference type="CDD" id="cd03260">
    <property type="entry name" value="ABC_PstB_phosphate_transporter"/>
    <property type="match status" value="1"/>
</dbReference>
<evidence type="ECO:0000256" key="1">
    <source>
        <dbReference type="ARBA" id="ARBA00022448"/>
    </source>
</evidence>
<dbReference type="PANTHER" id="PTHR43423">
    <property type="entry name" value="ABC TRANSPORTER I FAMILY MEMBER 17"/>
    <property type="match status" value="1"/>
</dbReference>
<evidence type="ECO:0000313" key="10">
    <source>
        <dbReference type="EMBL" id="MBO1328214.1"/>
    </source>
</evidence>
<keyword evidence="6 10" id="KW-0067">ATP-binding</keyword>
<evidence type="ECO:0000256" key="7">
    <source>
        <dbReference type="ARBA" id="ARBA00022967"/>
    </source>
</evidence>
<dbReference type="EMBL" id="JAFVMG010000005">
    <property type="protein sequence ID" value="MBO1328214.1"/>
    <property type="molecule type" value="Genomic_DNA"/>
</dbReference>
<dbReference type="Proteomes" id="UP000664399">
    <property type="component" value="Unassembled WGS sequence"/>
</dbReference>
<dbReference type="Gene3D" id="3.40.50.300">
    <property type="entry name" value="P-loop containing nucleotide triphosphate hydrolases"/>
    <property type="match status" value="1"/>
</dbReference>
<sequence length="267" mass="29860">MQASATPLTEQDEHLARPAAMEVRGLNFYYGTSHALHDISIRFPERSVTGMIGPSGCGKSTLLRVLNRMYDLYPGQRATGEVLFDNQNILAPGVNLNVLRSRVGMVFQKPTPFPMSIYDNIAFGIRLHERVSRSEMDGRVEDSLRRVALWPEVQDRLNSSATALSGGQQQRLCIARTIAVRPEVILLDEPTSALDPVSTARIEELLDELKGEFTIAIVTHNMQQAARCADQVAFFYMGRLVEVDSTPRMFTAPREKQTQDYITGRFG</sequence>
<comment type="caution">
    <text evidence="10">The sequence shown here is derived from an EMBL/GenBank/DDBJ whole genome shotgun (WGS) entry which is preliminary data.</text>
</comment>
<dbReference type="PANTHER" id="PTHR43423:SF3">
    <property type="entry name" value="PHOSPHATE IMPORT ATP-BINDING PROTEIN PSTB"/>
    <property type="match status" value="1"/>
</dbReference>
<organism evidence="10 11">
    <name type="scientific">Acetobacter suratthaniensis</name>
    <dbReference type="NCBI Taxonomy" id="1502841"/>
    <lineage>
        <taxon>Bacteria</taxon>
        <taxon>Pseudomonadati</taxon>
        <taxon>Pseudomonadota</taxon>
        <taxon>Alphaproteobacteria</taxon>
        <taxon>Acetobacterales</taxon>
        <taxon>Acetobacteraceae</taxon>
        <taxon>Acetobacter</taxon>
    </lineage>
</organism>
<keyword evidence="11" id="KW-1185">Reference proteome</keyword>
<evidence type="ECO:0000256" key="2">
    <source>
        <dbReference type="ARBA" id="ARBA00022475"/>
    </source>
</evidence>
<dbReference type="InterPro" id="IPR003593">
    <property type="entry name" value="AAA+_ATPase"/>
</dbReference>
<evidence type="ECO:0000256" key="8">
    <source>
        <dbReference type="ARBA" id="ARBA00023136"/>
    </source>
</evidence>
<evidence type="ECO:0000256" key="6">
    <source>
        <dbReference type="ARBA" id="ARBA00022840"/>
    </source>
</evidence>
<dbReference type="InterPro" id="IPR027417">
    <property type="entry name" value="P-loop_NTPase"/>
</dbReference>
<keyword evidence="7" id="KW-1278">Translocase</keyword>
<dbReference type="PROSITE" id="PS00211">
    <property type="entry name" value="ABC_TRANSPORTER_1"/>
    <property type="match status" value="1"/>
</dbReference>
<feature type="domain" description="ABC transporter" evidence="9">
    <location>
        <begin position="21"/>
        <end position="262"/>
    </location>
</feature>
<reference evidence="10 11" key="1">
    <citation type="submission" date="2021-03" db="EMBL/GenBank/DDBJ databases">
        <title>The complete genome sequence of Acetobacter suratthaniensis TBRC 1719.</title>
        <authorList>
            <person name="Charoenyingcharoen P."/>
            <person name="Yukphan P."/>
        </authorList>
    </citation>
    <scope>NUCLEOTIDE SEQUENCE [LARGE SCALE GENOMIC DNA]</scope>
    <source>
        <strain evidence="10 11">TBRC 1719</strain>
    </source>
</reference>
<evidence type="ECO:0000256" key="3">
    <source>
        <dbReference type="ARBA" id="ARBA00022519"/>
    </source>
</evidence>
<proteinExistence type="predicted"/>
<dbReference type="SUPFAM" id="SSF52540">
    <property type="entry name" value="P-loop containing nucleoside triphosphate hydrolases"/>
    <property type="match status" value="1"/>
</dbReference>
<evidence type="ECO:0000313" key="11">
    <source>
        <dbReference type="Proteomes" id="UP000664399"/>
    </source>
</evidence>
<dbReference type="Pfam" id="PF00005">
    <property type="entry name" value="ABC_tran"/>
    <property type="match status" value="1"/>
</dbReference>
<dbReference type="PROSITE" id="PS50893">
    <property type="entry name" value="ABC_TRANSPORTER_2"/>
    <property type="match status" value="1"/>
</dbReference>
<evidence type="ECO:0000259" key="9">
    <source>
        <dbReference type="PROSITE" id="PS50893"/>
    </source>
</evidence>
<dbReference type="NCBIfam" id="TIGR00972">
    <property type="entry name" value="3a0107s01c2"/>
    <property type="match status" value="1"/>
</dbReference>
<name>A0ABS3LLH7_9PROT</name>
<accession>A0ABS3LLH7</accession>
<evidence type="ECO:0000256" key="5">
    <source>
        <dbReference type="ARBA" id="ARBA00022741"/>
    </source>
</evidence>
<keyword evidence="1" id="KW-0813">Transport</keyword>
<dbReference type="InterPro" id="IPR017871">
    <property type="entry name" value="ABC_transporter-like_CS"/>
</dbReference>
<dbReference type="SMART" id="SM00382">
    <property type="entry name" value="AAA"/>
    <property type="match status" value="1"/>
</dbReference>
<dbReference type="InterPro" id="IPR003439">
    <property type="entry name" value="ABC_transporter-like_ATP-bd"/>
</dbReference>
<protein>
    <submittedName>
        <fullName evidence="10">Phosphate ABC transporter ATP-binding protein PstB</fullName>
    </submittedName>
</protein>
<evidence type="ECO:0000256" key="4">
    <source>
        <dbReference type="ARBA" id="ARBA00022592"/>
    </source>
</evidence>